<evidence type="ECO:0000256" key="4">
    <source>
        <dbReference type="SAM" id="MobiDB-lite"/>
    </source>
</evidence>
<name>A0AAE1H7Z9_9NEOP</name>
<reference evidence="6" key="2">
    <citation type="journal article" date="2023" name="BMC Genomics">
        <title>Pest status, molecular evolution, and epigenetic factors derived from the genome assembly of Frankliniella fusca, a thysanopteran phytovirus vector.</title>
        <authorList>
            <person name="Catto M.A."/>
            <person name="Labadie P.E."/>
            <person name="Jacobson A.L."/>
            <person name="Kennedy G.G."/>
            <person name="Srinivasan R."/>
            <person name="Hunt B.G."/>
        </authorList>
    </citation>
    <scope>NUCLEOTIDE SEQUENCE</scope>
    <source>
        <strain evidence="6">PL_HMW_Pooled</strain>
    </source>
</reference>
<keyword evidence="1" id="KW-0732">Signal</keyword>
<evidence type="ECO:0000256" key="2">
    <source>
        <dbReference type="ARBA" id="ARBA00023157"/>
    </source>
</evidence>
<dbReference type="Gene3D" id="2.20.100.10">
    <property type="entry name" value="Thrombospondin type-1 (TSP1) repeat"/>
    <property type="match status" value="1"/>
</dbReference>
<evidence type="ECO:0000313" key="6">
    <source>
        <dbReference type="EMBL" id="KAK3915886.1"/>
    </source>
</evidence>
<dbReference type="Pfam" id="PF19028">
    <property type="entry name" value="TSP1_spondin"/>
    <property type="match status" value="1"/>
</dbReference>
<evidence type="ECO:0000313" key="7">
    <source>
        <dbReference type="Proteomes" id="UP001219518"/>
    </source>
</evidence>
<comment type="caution">
    <text evidence="6">The sequence shown here is derived from an EMBL/GenBank/DDBJ whole genome shotgun (WGS) entry which is preliminary data.</text>
</comment>
<gene>
    <name evidence="6" type="ORF">KUF71_006029</name>
</gene>
<dbReference type="PANTHER" id="PTHR11311:SF15">
    <property type="entry name" value="SPONDIN-2"/>
    <property type="match status" value="1"/>
</dbReference>
<organism evidence="6 7">
    <name type="scientific">Frankliniella fusca</name>
    <dbReference type="NCBI Taxonomy" id="407009"/>
    <lineage>
        <taxon>Eukaryota</taxon>
        <taxon>Metazoa</taxon>
        <taxon>Ecdysozoa</taxon>
        <taxon>Arthropoda</taxon>
        <taxon>Hexapoda</taxon>
        <taxon>Insecta</taxon>
        <taxon>Pterygota</taxon>
        <taxon>Neoptera</taxon>
        <taxon>Paraneoptera</taxon>
        <taxon>Thysanoptera</taxon>
        <taxon>Terebrantia</taxon>
        <taxon>Thripoidea</taxon>
        <taxon>Thripidae</taxon>
        <taxon>Frankliniella</taxon>
    </lineage>
</organism>
<dbReference type="SUPFAM" id="SSF82895">
    <property type="entry name" value="TSP-1 type 1 repeat"/>
    <property type="match status" value="1"/>
</dbReference>
<evidence type="ECO:0000256" key="1">
    <source>
        <dbReference type="ARBA" id="ARBA00022729"/>
    </source>
</evidence>
<keyword evidence="7" id="KW-1185">Reference proteome</keyword>
<evidence type="ECO:0000256" key="3">
    <source>
        <dbReference type="ARBA" id="ARBA00023180"/>
    </source>
</evidence>
<sequence>MMVSSEKNIFHLGQKGALAAVELFSSALITVKQWAGTPESRRATASDKAVNSILNTFGPAYTVVVDGPAAPTSSPAAGAASTASSPPPRTQRRKHKTVRKIQTWYPAGGRPFALGSQEKQINLPTRMAKRKVSSLEAAVDATVLDAKAFRGAPRDCRVGEWGPWSECSKSCGIGEMQRRRAVVKHPRRGGRVCPPLLETKWCGSGSARDCAKSYFKCCCRRQLGHKVGSVAYYERY</sequence>
<evidence type="ECO:0000259" key="5">
    <source>
        <dbReference type="Pfam" id="PF19028"/>
    </source>
</evidence>
<dbReference type="PANTHER" id="PTHR11311">
    <property type="entry name" value="SPONDIN"/>
    <property type="match status" value="1"/>
</dbReference>
<feature type="domain" description="Spondin-like TSP1" evidence="5">
    <location>
        <begin position="156"/>
        <end position="203"/>
    </location>
</feature>
<dbReference type="InterPro" id="IPR051418">
    <property type="entry name" value="Spondin/Thrombospondin_T1"/>
</dbReference>
<accession>A0AAE1H7Z9</accession>
<dbReference type="InterPro" id="IPR036383">
    <property type="entry name" value="TSP1_rpt_sf"/>
</dbReference>
<dbReference type="SMART" id="SM00209">
    <property type="entry name" value="TSP1"/>
    <property type="match status" value="1"/>
</dbReference>
<feature type="region of interest" description="Disordered" evidence="4">
    <location>
        <begin position="71"/>
        <end position="97"/>
    </location>
</feature>
<dbReference type="EMBL" id="JAHWGI010000466">
    <property type="protein sequence ID" value="KAK3915886.1"/>
    <property type="molecule type" value="Genomic_DNA"/>
</dbReference>
<keyword evidence="2" id="KW-1015">Disulfide bond</keyword>
<dbReference type="Proteomes" id="UP001219518">
    <property type="component" value="Unassembled WGS sequence"/>
</dbReference>
<dbReference type="GO" id="GO:0007155">
    <property type="term" value="P:cell adhesion"/>
    <property type="evidence" value="ECO:0007669"/>
    <property type="project" value="TreeGrafter"/>
</dbReference>
<dbReference type="FunFam" id="2.20.100.10:FF:000026">
    <property type="entry name" value="Spondin 1"/>
    <property type="match status" value="1"/>
</dbReference>
<dbReference type="GO" id="GO:0031012">
    <property type="term" value="C:extracellular matrix"/>
    <property type="evidence" value="ECO:0007669"/>
    <property type="project" value="TreeGrafter"/>
</dbReference>
<dbReference type="InterPro" id="IPR044004">
    <property type="entry name" value="TSP1_spondin_dom"/>
</dbReference>
<dbReference type="AlphaFoldDB" id="A0AAE1H7Z9"/>
<proteinExistence type="predicted"/>
<protein>
    <submittedName>
        <fullName evidence="6">Thrombospondin type-1 domain-containing protein 7A</fullName>
    </submittedName>
</protein>
<keyword evidence="3" id="KW-0325">Glycoprotein</keyword>
<dbReference type="InterPro" id="IPR000884">
    <property type="entry name" value="TSP1_rpt"/>
</dbReference>
<feature type="compositionally biased region" description="Low complexity" evidence="4">
    <location>
        <begin position="71"/>
        <end position="84"/>
    </location>
</feature>
<reference evidence="6" key="1">
    <citation type="submission" date="2021-07" db="EMBL/GenBank/DDBJ databases">
        <authorList>
            <person name="Catto M.A."/>
            <person name="Jacobson A."/>
            <person name="Kennedy G."/>
            <person name="Labadie P."/>
            <person name="Hunt B.G."/>
            <person name="Srinivasan R."/>
        </authorList>
    </citation>
    <scope>NUCLEOTIDE SEQUENCE</scope>
    <source>
        <strain evidence="6">PL_HMW_Pooled</strain>
        <tissue evidence="6">Head</tissue>
    </source>
</reference>
<dbReference type="PROSITE" id="PS50092">
    <property type="entry name" value="TSP1"/>
    <property type="match status" value="1"/>
</dbReference>